<evidence type="ECO:0000313" key="2">
    <source>
        <dbReference type="EMBL" id="MFD1425815.1"/>
    </source>
</evidence>
<dbReference type="EMBL" id="JBHTNU010000002">
    <property type="protein sequence ID" value="MFD1425815.1"/>
    <property type="molecule type" value="Genomic_DNA"/>
</dbReference>
<gene>
    <name evidence="2" type="ORF">ACFQ4Y_02545</name>
</gene>
<dbReference type="Pfam" id="PF14068">
    <property type="entry name" value="YuiB"/>
    <property type="match status" value="1"/>
</dbReference>
<keyword evidence="1" id="KW-0812">Transmembrane</keyword>
<keyword evidence="1" id="KW-0472">Membrane</keyword>
<feature type="transmembrane region" description="Helical" evidence="1">
    <location>
        <begin position="40"/>
        <end position="59"/>
    </location>
</feature>
<evidence type="ECO:0000313" key="3">
    <source>
        <dbReference type="Proteomes" id="UP001597282"/>
    </source>
</evidence>
<feature type="transmembrane region" description="Helical" evidence="1">
    <location>
        <begin position="65"/>
        <end position="85"/>
    </location>
</feature>
<reference evidence="3" key="1">
    <citation type="journal article" date="2019" name="Int. J. Syst. Evol. Microbiol.">
        <title>The Global Catalogue of Microorganisms (GCM) 10K type strain sequencing project: providing services to taxonomists for standard genome sequencing and annotation.</title>
        <authorList>
            <consortium name="The Broad Institute Genomics Platform"/>
            <consortium name="The Broad Institute Genome Sequencing Center for Infectious Disease"/>
            <person name="Wu L."/>
            <person name="Ma J."/>
        </authorList>
    </citation>
    <scope>NUCLEOTIDE SEQUENCE [LARGE SCALE GENOMIC DNA]</scope>
    <source>
        <strain evidence="3">S1</strain>
    </source>
</reference>
<sequence>MRLAEAMTVMSLPQYIIGVPLFGFLGFGISFILNMILKTTWLPFILYLGLLGYYLFTFHLKSGDYLMLTVGLLGIVGGGLTIRYLRKKGYRMF</sequence>
<dbReference type="Proteomes" id="UP001597282">
    <property type="component" value="Unassembled WGS sequence"/>
</dbReference>
<organism evidence="2 3">
    <name type="scientific">Kroppenstedtia sanguinis</name>
    <dbReference type="NCBI Taxonomy" id="1380684"/>
    <lineage>
        <taxon>Bacteria</taxon>
        <taxon>Bacillati</taxon>
        <taxon>Bacillota</taxon>
        <taxon>Bacilli</taxon>
        <taxon>Bacillales</taxon>
        <taxon>Thermoactinomycetaceae</taxon>
        <taxon>Kroppenstedtia</taxon>
    </lineage>
</organism>
<keyword evidence="1" id="KW-1133">Transmembrane helix</keyword>
<dbReference type="InterPro" id="IPR025917">
    <property type="entry name" value="YuiB"/>
</dbReference>
<evidence type="ECO:0000256" key="1">
    <source>
        <dbReference type="SAM" id="Phobius"/>
    </source>
</evidence>
<keyword evidence="3" id="KW-1185">Reference proteome</keyword>
<accession>A0ABW4C555</accession>
<proteinExistence type="predicted"/>
<protein>
    <submittedName>
        <fullName evidence="2">YuiB family protein</fullName>
    </submittedName>
</protein>
<feature type="transmembrane region" description="Helical" evidence="1">
    <location>
        <begin position="12"/>
        <end position="33"/>
    </location>
</feature>
<name>A0ABW4C555_9BACL</name>
<comment type="caution">
    <text evidence="2">The sequence shown here is derived from an EMBL/GenBank/DDBJ whole genome shotgun (WGS) entry which is preliminary data.</text>
</comment>